<reference evidence="2" key="1">
    <citation type="submission" date="2021-06" db="EMBL/GenBank/DDBJ databases">
        <title>Parelaphostrongylus tenuis whole genome reference sequence.</title>
        <authorList>
            <person name="Garwood T.J."/>
            <person name="Larsen P.A."/>
            <person name="Fountain-Jones N.M."/>
            <person name="Garbe J.R."/>
            <person name="Macchietto M.G."/>
            <person name="Kania S.A."/>
            <person name="Gerhold R.W."/>
            <person name="Richards J.E."/>
            <person name="Wolf T.M."/>
        </authorList>
    </citation>
    <scope>NUCLEOTIDE SEQUENCE</scope>
    <source>
        <strain evidence="2">MNPRO001-30</strain>
        <tissue evidence="2">Meninges</tissue>
    </source>
</reference>
<evidence type="ECO:0000313" key="2">
    <source>
        <dbReference type="EMBL" id="KAJ1366818.1"/>
    </source>
</evidence>
<accession>A0AAD5WE93</accession>
<feature type="compositionally biased region" description="Polar residues" evidence="1">
    <location>
        <begin position="35"/>
        <end position="48"/>
    </location>
</feature>
<protein>
    <submittedName>
        <fullName evidence="2">Uncharacterized protein</fullName>
    </submittedName>
</protein>
<feature type="compositionally biased region" description="Polar residues" evidence="1">
    <location>
        <begin position="59"/>
        <end position="68"/>
    </location>
</feature>
<keyword evidence="3" id="KW-1185">Reference proteome</keyword>
<dbReference type="EMBL" id="JAHQIW010005669">
    <property type="protein sequence ID" value="KAJ1366818.1"/>
    <property type="molecule type" value="Genomic_DNA"/>
</dbReference>
<proteinExistence type="predicted"/>
<feature type="region of interest" description="Disordered" evidence="1">
    <location>
        <begin position="34"/>
        <end position="184"/>
    </location>
</feature>
<name>A0AAD5WE93_PARTN</name>
<gene>
    <name evidence="2" type="ORF">KIN20_027587</name>
</gene>
<feature type="compositionally biased region" description="Basic and acidic residues" evidence="1">
    <location>
        <begin position="134"/>
        <end position="184"/>
    </location>
</feature>
<dbReference type="AlphaFoldDB" id="A0AAD5WE93"/>
<evidence type="ECO:0000313" key="3">
    <source>
        <dbReference type="Proteomes" id="UP001196413"/>
    </source>
</evidence>
<feature type="compositionally biased region" description="Basic residues" evidence="1">
    <location>
        <begin position="94"/>
        <end position="133"/>
    </location>
</feature>
<evidence type="ECO:0000256" key="1">
    <source>
        <dbReference type="SAM" id="MobiDB-lite"/>
    </source>
</evidence>
<organism evidence="2 3">
    <name type="scientific">Parelaphostrongylus tenuis</name>
    <name type="common">Meningeal worm</name>
    <dbReference type="NCBI Taxonomy" id="148309"/>
    <lineage>
        <taxon>Eukaryota</taxon>
        <taxon>Metazoa</taxon>
        <taxon>Ecdysozoa</taxon>
        <taxon>Nematoda</taxon>
        <taxon>Chromadorea</taxon>
        <taxon>Rhabditida</taxon>
        <taxon>Rhabditina</taxon>
        <taxon>Rhabditomorpha</taxon>
        <taxon>Strongyloidea</taxon>
        <taxon>Metastrongylidae</taxon>
        <taxon>Parelaphostrongylus</taxon>
    </lineage>
</organism>
<dbReference type="Proteomes" id="UP001196413">
    <property type="component" value="Unassembled WGS sequence"/>
</dbReference>
<sequence>MERDVKKSDVLNVIDPSILEILLPEEIQRAKDVGTSETTIIPEQNECAQSVKKDRENDGTPTEGSTDNGGIEYNIRKKLTARRTAKSEDEGTKYHKKKRRKRDKSRSRSASRSRKRKSRSRSVSKKSRRSKEAKHKDDYSPHHKVRRNEDKRRSRSKEKSKNGRSEPRESKRQREKKVEVVKEEIETGIKSSETKNDVTKPDVNVECAALVSEDTNTSSEASRSKADKINSLLNRMKKRVSSMSVQARELLYYNSIVPKYGLFLVQFTTGSCCVVGCSTISLCCSFSIQRGRLIRIFQLFMPISNVMTRKVLCVRIFQEYHLNQIDTSQY</sequence>
<comment type="caution">
    <text evidence="2">The sequence shown here is derived from an EMBL/GenBank/DDBJ whole genome shotgun (WGS) entry which is preliminary data.</text>
</comment>